<comment type="caution">
    <text evidence="1">The sequence shown here is derived from an EMBL/GenBank/DDBJ whole genome shotgun (WGS) entry which is preliminary data.</text>
</comment>
<organism evidence="1">
    <name type="scientific">marine sediment metagenome</name>
    <dbReference type="NCBI Taxonomy" id="412755"/>
    <lineage>
        <taxon>unclassified sequences</taxon>
        <taxon>metagenomes</taxon>
        <taxon>ecological metagenomes</taxon>
    </lineage>
</organism>
<feature type="non-terminal residue" evidence="1">
    <location>
        <position position="1"/>
    </location>
</feature>
<reference evidence="1" key="1">
    <citation type="journal article" date="2015" name="Nature">
        <title>Complex archaea that bridge the gap between prokaryotes and eukaryotes.</title>
        <authorList>
            <person name="Spang A."/>
            <person name="Saw J.H."/>
            <person name="Jorgensen S.L."/>
            <person name="Zaremba-Niedzwiedzka K."/>
            <person name="Martijn J."/>
            <person name="Lind A.E."/>
            <person name="van Eijk R."/>
            <person name="Schleper C."/>
            <person name="Guy L."/>
            <person name="Ettema T.J."/>
        </authorList>
    </citation>
    <scope>NUCLEOTIDE SEQUENCE</scope>
</reference>
<proteinExistence type="predicted"/>
<gene>
    <name evidence="1" type="ORF">LCGC14_2905720</name>
</gene>
<dbReference type="EMBL" id="LAZR01057342">
    <property type="protein sequence ID" value="KKK72252.1"/>
    <property type="molecule type" value="Genomic_DNA"/>
</dbReference>
<name>A0A0F8XT14_9ZZZZ</name>
<sequence>SPYKVSIDFSQQILDYPDEEYLTEENRDFAELLIGGMDDDDFGFLWGEYYTIKSQFTVEASDDSIEARFDYREIEENGLLAAYDAVLPYDLSLWISINGENRLVLDQYCVLPDCTCTDTHLSIMIPGEYEDPGEELYFITLDYRKKKWGKLEGGTDSVDAKTVRSAVEEIPDLYNLLLHRHMRLRNIYFHCKSRHYTPSPQAHSPETGRNDP</sequence>
<accession>A0A0F8XT14</accession>
<dbReference type="AlphaFoldDB" id="A0A0F8XT14"/>
<protein>
    <submittedName>
        <fullName evidence="1">Uncharacterized protein</fullName>
    </submittedName>
</protein>
<evidence type="ECO:0000313" key="1">
    <source>
        <dbReference type="EMBL" id="KKK72252.1"/>
    </source>
</evidence>